<evidence type="ECO:0000256" key="1">
    <source>
        <dbReference type="ARBA" id="ARBA00004496"/>
    </source>
</evidence>
<comment type="similarity">
    <text evidence="2 8">Belongs to the PhoU family.</text>
</comment>
<dbReference type="PANTHER" id="PTHR42930">
    <property type="entry name" value="PHOSPHATE-SPECIFIC TRANSPORT SYSTEM ACCESSORY PROTEIN PHOU"/>
    <property type="match status" value="1"/>
</dbReference>
<dbReference type="Proteomes" id="UP000199581">
    <property type="component" value="Unassembled WGS sequence"/>
</dbReference>
<name>A0A8G2C201_DESNO</name>
<comment type="caution">
    <text evidence="10">The sequence shown here is derived from an EMBL/GenBank/DDBJ whole genome shotgun (WGS) entry which is preliminary data.</text>
</comment>
<organism evidence="10 11">
    <name type="scientific">Desulfomicrobium norvegicum (strain DSM 1741 / NCIMB 8310)</name>
    <name type="common">Desulfovibrio baculatus (strain Norway 4)</name>
    <name type="synonym">Desulfovibrio desulfuricans (strain Norway 4)</name>
    <dbReference type="NCBI Taxonomy" id="52561"/>
    <lineage>
        <taxon>Bacteria</taxon>
        <taxon>Pseudomonadati</taxon>
        <taxon>Thermodesulfobacteriota</taxon>
        <taxon>Desulfovibrionia</taxon>
        <taxon>Desulfovibrionales</taxon>
        <taxon>Desulfomicrobiaceae</taxon>
        <taxon>Desulfomicrobium</taxon>
    </lineage>
</organism>
<gene>
    <name evidence="10" type="ORF">SAMN05421830_103327</name>
</gene>
<keyword evidence="11" id="KW-1185">Reference proteome</keyword>
<dbReference type="GO" id="GO:0030643">
    <property type="term" value="P:intracellular phosphate ion homeostasis"/>
    <property type="evidence" value="ECO:0007669"/>
    <property type="project" value="InterPro"/>
</dbReference>
<evidence type="ECO:0000259" key="9">
    <source>
        <dbReference type="Pfam" id="PF01895"/>
    </source>
</evidence>
<dbReference type="InterPro" id="IPR026022">
    <property type="entry name" value="PhoU_dom"/>
</dbReference>
<evidence type="ECO:0000256" key="2">
    <source>
        <dbReference type="ARBA" id="ARBA00008107"/>
    </source>
</evidence>
<dbReference type="FunFam" id="1.20.58.220:FF:000004">
    <property type="entry name" value="Phosphate-specific transport system accessory protein PhoU"/>
    <property type="match status" value="1"/>
</dbReference>
<dbReference type="PIRSF" id="PIRSF003107">
    <property type="entry name" value="PhoU"/>
    <property type="match status" value="1"/>
</dbReference>
<comment type="function">
    <text evidence="7 8">Plays a role in the regulation of phosphate uptake.</text>
</comment>
<dbReference type="AlphaFoldDB" id="A0A8G2C201"/>
<evidence type="ECO:0000256" key="6">
    <source>
        <dbReference type="ARBA" id="ARBA00022592"/>
    </source>
</evidence>
<accession>A0A8G2C201</accession>
<reference evidence="10 11" key="1">
    <citation type="submission" date="2016-10" db="EMBL/GenBank/DDBJ databases">
        <authorList>
            <person name="Varghese N."/>
            <person name="Submissions S."/>
        </authorList>
    </citation>
    <scope>NUCLEOTIDE SEQUENCE [LARGE SCALE GENOMIC DNA]</scope>
    <source>
        <strain evidence="10 11">DSM 1741</strain>
    </source>
</reference>
<evidence type="ECO:0000256" key="4">
    <source>
        <dbReference type="ARBA" id="ARBA00022448"/>
    </source>
</evidence>
<dbReference type="SUPFAM" id="SSF109755">
    <property type="entry name" value="PhoU-like"/>
    <property type="match status" value="1"/>
</dbReference>
<dbReference type="Gene3D" id="1.20.58.220">
    <property type="entry name" value="Phosphate transport system protein phou homolog 2, domain 2"/>
    <property type="match status" value="2"/>
</dbReference>
<dbReference type="InterPro" id="IPR038078">
    <property type="entry name" value="PhoU-like_sf"/>
</dbReference>
<keyword evidence="4 8" id="KW-0813">Transport</keyword>
<sequence length="222" mass="25220">MYTHLHEEIETLKLKVLKMVSLTEDAVQKSIQAYVNKDLYLAEEVQDGDVEVNRLEVEIDELALKLLALEQPVAGDLRFILGCMRISVDLERIADEAVNIAERSIMLSSRPPLPFHQDVLEMGTKALAMLRHAAQAFSSSNVEAALQVCHLDNEVDVLNHKNMRQVIEYMIHETPAIERSVHTIILIRRLERIGDLATNIAESVVFIAQGVNIKHKLYFDER</sequence>
<keyword evidence="6 8" id="KW-0592">Phosphate transport</keyword>
<dbReference type="GO" id="GO:0006817">
    <property type="term" value="P:phosphate ion transport"/>
    <property type="evidence" value="ECO:0007669"/>
    <property type="project" value="UniProtKB-KW"/>
</dbReference>
<dbReference type="NCBIfam" id="TIGR02135">
    <property type="entry name" value="phoU_full"/>
    <property type="match status" value="1"/>
</dbReference>
<dbReference type="RefSeq" id="WP_092190801.1">
    <property type="nucleotide sequence ID" value="NZ_FOTO01000003.1"/>
</dbReference>
<proteinExistence type="inferred from homology"/>
<evidence type="ECO:0000313" key="10">
    <source>
        <dbReference type="EMBL" id="SFL57164.1"/>
    </source>
</evidence>
<comment type="subcellular location">
    <subcellularLocation>
        <location evidence="1 8">Cytoplasm</location>
    </subcellularLocation>
</comment>
<evidence type="ECO:0000313" key="11">
    <source>
        <dbReference type="Proteomes" id="UP000199581"/>
    </source>
</evidence>
<dbReference type="GO" id="GO:0045936">
    <property type="term" value="P:negative regulation of phosphate metabolic process"/>
    <property type="evidence" value="ECO:0007669"/>
    <property type="project" value="InterPro"/>
</dbReference>
<keyword evidence="5 8" id="KW-0963">Cytoplasm</keyword>
<dbReference type="EMBL" id="FOTO01000003">
    <property type="protein sequence ID" value="SFL57164.1"/>
    <property type="molecule type" value="Genomic_DNA"/>
</dbReference>
<dbReference type="InterPro" id="IPR028366">
    <property type="entry name" value="PhoU"/>
</dbReference>
<feature type="domain" description="PhoU" evidence="9">
    <location>
        <begin position="17"/>
        <end position="103"/>
    </location>
</feature>
<dbReference type="GO" id="GO:0005737">
    <property type="term" value="C:cytoplasm"/>
    <property type="evidence" value="ECO:0007669"/>
    <property type="project" value="UniProtKB-SubCell"/>
</dbReference>
<evidence type="ECO:0000256" key="8">
    <source>
        <dbReference type="PIRNR" id="PIRNR003107"/>
    </source>
</evidence>
<dbReference type="Pfam" id="PF01895">
    <property type="entry name" value="PhoU"/>
    <property type="match status" value="2"/>
</dbReference>
<evidence type="ECO:0000256" key="3">
    <source>
        <dbReference type="ARBA" id="ARBA00011738"/>
    </source>
</evidence>
<evidence type="ECO:0000256" key="7">
    <source>
        <dbReference type="ARBA" id="ARBA00056181"/>
    </source>
</evidence>
<comment type="subunit">
    <text evidence="3 8">Homodimer.</text>
</comment>
<protein>
    <recommendedName>
        <fullName evidence="8">Phosphate-specific transport system accessory protein PhoU</fullName>
    </recommendedName>
</protein>
<feature type="domain" description="PhoU" evidence="9">
    <location>
        <begin position="119"/>
        <end position="204"/>
    </location>
</feature>
<evidence type="ECO:0000256" key="5">
    <source>
        <dbReference type="ARBA" id="ARBA00022490"/>
    </source>
</evidence>
<dbReference type="OrthoDB" id="9814256at2"/>
<dbReference type="PANTHER" id="PTHR42930:SF3">
    <property type="entry name" value="PHOSPHATE-SPECIFIC TRANSPORT SYSTEM ACCESSORY PROTEIN PHOU"/>
    <property type="match status" value="1"/>
</dbReference>